<dbReference type="EMBL" id="QKWP01000339">
    <property type="protein sequence ID" value="RIB21820.1"/>
    <property type="molecule type" value="Genomic_DNA"/>
</dbReference>
<name>A0A397VH60_9GLOM</name>
<feature type="domain" description="TLDc" evidence="1">
    <location>
        <begin position="199"/>
        <end position="378"/>
    </location>
</feature>
<dbReference type="PANTHER" id="PTHR45774:SF3">
    <property type="entry name" value="BTB (POZ) DOMAIN-CONTAINING 2B-RELATED"/>
    <property type="match status" value="1"/>
</dbReference>
<dbReference type="Proteomes" id="UP000266673">
    <property type="component" value="Unassembled WGS sequence"/>
</dbReference>
<evidence type="ECO:0000313" key="3">
    <source>
        <dbReference type="Proteomes" id="UP000266673"/>
    </source>
</evidence>
<evidence type="ECO:0000259" key="1">
    <source>
        <dbReference type="PROSITE" id="PS51886"/>
    </source>
</evidence>
<dbReference type="OrthoDB" id="5430411at2759"/>
<keyword evidence="3" id="KW-1185">Reference proteome</keyword>
<dbReference type="InterPro" id="IPR006571">
    <property type="entry name" value="TLDc_dom"/>
</dbReference>
<reference evidence="2 3" key="1">
    <citation type="submission" date="2018-06" db="EMBL/GenBank/DDBJ databases">
        <title>Comparative genomics reveals the genomic features of Rhizophagus irregularis, R. cerebriforme, R. diaphanum and Gigaspora rosea, and their symbiotic lifestyle signature.</title>
        <authorList>
            <person name="Morin E."/>
            <person name="San Clemente H."/>
            <person name="Chen E.C.H."/>
            <person name="De La Providencia I."/>
            <person name="Hainaut M."/>
            <person name="Kuo A."/>
            <person name="Kohler A."/>
            <person name="Murat C."/>
            <person name="Tang N."/>
            <person name="Roy S."/>
            <person name="Loubradou J."/>
            <person name="Henrissat B."/>
            <person name="Grigoriev I.V."/>
            <person name="Corradi N."/>
            <person name="Roux C."/>
            <person name="Martin F.M."/>
        </authorList>
    </citation>
    <scope>NUCLEOTIDE SEQUENCE [LARGE SCALE GENOMIC DNA]</scope>
    <source>
        <strain evidence="2 3">DAOM 194757</strain>
    </source>
</reference>
<dbReference type="Pfam" id="PF07707">
    <property type="entry name" value="BACK"/>
    <property type="match status" value="1"/>
</dbReference>
<dbReference type="Gene3D" id="1.25.40.420">
    <property type="match status" value="1"/>
</dbReference>
<dbReference type="PANTHER" id="PTHR45774">
    <property type="entry name" value="BTB/POZ DOMAIN-CONTAINING"/>
    <property type="match status" value="1"/>
</dbReference>
<proteinExistence type="predicted"/>
<protein>
    <recommendedName>
        <fullName evidence="1">TLDc domain-containing protein</fullName>
    </recommendedName>
</protein>
<dbReference type="PROSITE" id="PS51886">
    <property type="entry name" value="TLDC"/>
    <property type="match status" value="1"/>
</dbReference>
<dbReference type="AlphaFoldDB" id="A0A397VH60"/>
<evidence type="ECO:0000313" key="2">
    <source>
        <dbReference type="EMBL" id="RIB21820.1"/>
    </source>
</evidence>
<organism evidence="2 3">
    <name type="scientific">Gigaspora rosea</name>
    <dbReference type="NCBI Taxonomy" id="44941"/>
    <lineage>
        <taxon>Eukaryota</taxon>
        <taxon>Fungi</taxon>
        <taxon>Fungi incertae sedis</taxon>
        <taxon>Mucoromycota</taxon>
        <taxon>Glomeromycotina</taxon>
        <taxon>Glomeromycetes</taxon>
        <taxon>Diversisporales</taxon>
        <taxon>Gigasporaceae</taxon>
        <taxon>Gigaspora</taxon>
    </lineage>
</organism>
<comment type="caution">
    <text evidence="2">The sequence shown here is derived from an EMBL/GenBank/DDBJ whole genome shotgun (WGS) entry which is preliminary data.</text>
</comment>
<dbReference type="Pfam" id="PF07534">
    <property type="entry name" value="TLD"/>
    <property type="match status" value="1"/>
</dbReference>
<accession>A0A397VH60</accession>
<dbReference type="InterPro" id="IPR011705">
    <property type="entry name" value="BACK"/>
</dbReference>
<gene>
    <name evidence="2" type="ORF">C2G38_2034077</name>
</gene>
<sequence>MVITCEFLFEELAKRLEIYLIETKASWLRLHFSEIFQKSFQNNKFQELQNWCNDIIVKHPEKIFESEGFTSIQENALITLIKRDDLQMEEVKIWKHIIEWGIAQNPGMSSDPKNWSNDNFLTVKTTLQNCLPHIRYFQIPGGDVIDHLQPYRRILDDDLWDDIMKRLISPSKPISSVILPPRVVLTQTLPSRSTEPFSTIINEAHAAEITSWIDKKADAHSVTTYPYEFKLLLRGTRDGFTPAKFWYLCDKQTNVVVVAKIKDTNEILGGYNPIGWVKPTSSYLYRECEESFIFSLKNGTIQNSILSRVKNPIYAIYCHPSNGPIFGGGSGYCDLAFFSLGSCWNSLTSYEKRIRNAAYKIDGRSFFSVDEYEIFQINKKS</sequence>